<dbReference type="GO" id="GO:0006888">
    <property type="term" value="P:endoplasmic reticulum to Golgi vesicle-mediated transport"/>
    <property type="evidence" value="ECO:0007669"/>
    <property type="project" value="InterPro"/>
</dbReference>
<dbReference type="PANTHER" id="PTHR13144">
    <property type="entry name" value="TEX261 PROTEIN"/>
    <property type="match status" value="1"/>
</dbReference>
<dbReference type="GO" id="GO:0005789">
    <property type="term" value="C:endoplasmic reticulum membrane"/>
    <property type="evidence" value="ECO:0007669"/>
    <property type="project" value="TreeGrafter"/>
</dbReference>
<evidence type="ECO:0000256" key="5">
    <source>
        <dbReference type="ARBA" id="ARBA00023136"/>
    </source>
</evidence>
<comment type="subcellular location">
    <subcellularLocation>
        <location evidence="1">Membrane</location>
        <topology evidence="1">Multi-pass membrane protein</topology>
    </subcellularLocation>
</comment>
<dbReference type="OrthoDB" id="28257at2759"/>
<dbReference type="FunCoup" id="A0A3N4KZI6">
    <property type="interactions" value="252"/>
</dbReference>
<accession>A0A3N4KZI6</accession>
<evidence type="ECO:0000313" key="7">
    <source>
        <dbReference type="EMBL" id="RPB11145.1"/>
    </source>
</evidence>
<comment type="similarity">
    <text evidence="2">Belongs to the SVP26 family.</text>
</comment>
<protein>
    <submittedName>
        <fullName evidence="7">DUF396-domain-containing protein</fullName>
    </submittedName>
</protein>
<keyword evidence="5 6" id="KW-0472">Membrane</keyword>
<dbReference type="Pfam" id="PF04148">
    <property type="entry name" value="Erv26"/>
    <property type="match status" value="1"/>
</dbReference>
<organism evidence="7 8">
    <name type="scientific">Morchella conica CCBAS932</name>
    <dbReference type="NCBI Taxonomy" id="1392247"/>
    <lineage>
        <taxon>Eukaryota</taxon>
        <taxon>Fungi</taxon>
        <taxon>Dikarya</taxon>
        <taxon>Ascomycota</taxon>
        <taxon>Pezizomycotina</taxon>
        <taxon>Pezizomycetes</taxon>
        <taxon>Pezizales</taxon>
        <taxon>Morchellaceae</taxon>
        <taxon>Morchella</taxon>
    </lineage>
</organism>
<dbReference type="EMBL" id="ML119137">
    <property type="protein sequence ID" value="RPB11145.1"/>
    <property type="molecule type" value="Genomic_DNA"/>
</dbReference>
<dbReference type="InParanoid" id="A0A3N4KZI6"/>
<reference evidence="7 8" key="1">
    <citation type="journal article" date="2018" name="Nat. Ecol. Evol.">
        <title>Pezizomycetes genomes reveal the molecular basis of ectomycorrhizal truffle lifestyle.</title>
        <authorList>
            <person name="Murat C."/>
            <person name="Payen T."/>
            <person name="Noel B."/>
            <person name="Kuo A."/>
            <person name="Morin E."/>
            <person name="Chen J."/>
            <person name="Kohler A."/>
            <person name="Krizsan K."/>
            <person name="Balestrini R."/>
            <person name="Da Silva C."/>
            <person name="Montanini B."/>
            <person name="Hainaut M."/>
            <person name="Levati E."/>
            <person name="Barry K.W."/>
            <person name="Belfiori B."/>
            <person name="Cichocki N."/>
            <person name="Clum A."/>
            <person name="Dockter R.B."/>
            <person name="Fauchery L."/>
            <person name="Guy J."/>
            <person name="Iotti M."/>
            <person name="Le Tacon F."/>
            <person name="Lindquist E.A."/>
            <person name="Lipzen A."/>
            <person name="Malagnac F."/>
            <person name="Mello A."/>
            <person name="Molinier V."/>
            <person name="Miyauchi S."/>
            <person name="Poulain J."/>
            <person name="Riccioni C."/>
            <person name="Rubini A."/>
            <person name="Sitrit Y."/>
            <person name="Splivallo R."/>
            <person name="Traeger S."/>
            <person name="Wang M."/>
            <person name="Zifcakova L."/>
            <person name="Wipf D."/>
            <person name="Zambonelli A."/>
            <person name="Paolocci F."/>
            <person name="Nowrousian M."/>
            <person name="Ottonello S."/>
            <person name="Baldrian P."/>
            <person name="Spatafora J.W."/>
            <person name="Henrissat B."/>
            <person name="Nagy L.G."/>
            <person name="Aury J.M."/>
            <person name="Wincker P."/>
            <person name="Grigoriev I.V."/>
            <person name="Bonfante P."/>
            <person name="Martin F.M."/>
        </authorList>
    </citation>
    <scope>NUCLEOTIDE SEQUENCE [LARGE SCALE GENOMIC DNA]</scope>
    <source>
        <strain evidence="7 8">CCBAS932</strain>
    </source>
</reference>
<evidence type="ECO:0000256" key="2">
    <source>
        <dbReference type="ARBA" id="ARBA00008096"/>
    </source>
</evidence>
<feature type="transmembrane region" description="Helical" evidence="6">
    <location>
        <begin position="96"/>
        <end position="113"/>
    </location>
</feature>
<keyword evidence="4 6" id="KW-1133">Transmembrane helix</keyword>
<dbReference type="GO" id="GO:0000139">
    <property type="term" value="C:Golgi membrane"/>
    <property type="evidence" value="ECO:0007669"/>
    <property type="project" value="TreeGrafter"/>
</dbReference>
<keyword evidence="3 6" id="KW-0812">Transmembrane</keyword>
<feature type="transmembrane region" description="Helical" evidence="6">
    <location>
        <begin position="6"/>
        <end position="30"/>
    </location>
</feature>
<evidence type="ECO:0000256" key="6">
    <source>
        <dbReference type="SAM" id="Phobius"/>
    </source>
</evidence>
<evidence type="ECO:0000313" key="8">
    <source>
        <dbReference type="Proteomes" id="UP000277580"/>
    </source>
</evidence>
<evidence type="ECO:0000256" key="1">
    <source>
        <dbReference type="ARBA" id="ARBA00004141"/>
    </source>
</evidence>
<name>A0A3N4KZI6_9PEZI</name>
<feature type="transmembrane region" description="Helical" evidence="6">
    <location>
        <begin position="156"/>
        <end position="175"/>
    </location>
</feature>
<dbReference type="Proteomes" id="UP000277580">
    <property type="component" value="Unassembled WGS sequence"/>
</dbReference>
<sequence>MWVLPFLGYVGMVFGFSFLTLAIASGLYYLSELVEEHTVFCKKLLTRLIQSIIAIHALLLVLDGFPFLLTAFSAASHVVYLMNITRTFPMVKLTDGVFILSCLLVLGNHFLWFKHFSNPPLPAYPTTYTTVRRGGSSGSPYEPSRTDPRFPSFTEISAFFGICVWLVPFSLFVSLSAGENVLPSSEIGGGAAGGTVGMMNENKRKVGMAKMVFGSVKEWIGSTGQALGVVREGGRHARFE</sequence>
<evidence type="ECO:0000256" key="3">
    <source>
        <dbReference type="ARBA" id="ARBA00022692"/>
    </source>
</evidence>
<keyword evidence="8" id="KW-1185">Reference proteome</keyword>
<dbReference type="GO" id="GO:0097020">
    <property type="term" value="F:COPII receptor activity"/>
    <property type="evidence" value="ECO:0007669"/>
    <property type="project" value="InterPro"/>
</dbReference>
<proteinExistence type="inferred from homology"/>
<dbReference type="PANTHER" id="PTHR13144:SF0">
    <property type="entry name" value="PROTEIN TEX261"/>
    <property type="match status" value="1"/>
</dbReference>
<dbReference type="GO" id="GO:0030134">
    <property type="term" value="C:COPII-coated ER to Golgi transport vesicle"/>
    <property type="evidence" value="ECO:0007669"/>
    <property type="project" value="TreeGrafter"/>
</dbReference>
<dbReference type="InterPro" id="IPR007277">
    <property type="entry name" value="Svp26/Tex261"/>
</dbReference>
<evidence type="ECO:0000256" key="4">
    <source>
        <dbReference type="ARBA" id="ARBA00022989"/>
    </source>
</evidence>
<gene>
    <name evidence="7" type="ORF">P167DRAFT_508088</name>
</gene>
<dbReference type="AlphaFoldDB" id="A0A3N4KZI6"/>